<evidence type="ECO:0000313" key="2">
    <source>
        <dbReference type="EMBL" id="TXD67800.1"/>
    </source>
</evidence>
<reference evidence="2 3" key="1">
    <citation type="submission" date="2019-08" db="EMBL/GenBank/DDBJ databases">
        <title>Genome of Aequorivita lipolytica Y10-2 (type strain).</title>
        <authorList>
            <person name="Bowman J.P."/>
        </authorList>
    </citation>
    <scope>NUCLEOTIDE SEQUENCE [LARGE SCALE GENOMIC DNA]</scope>
    <source>
        <strain evidence="2 3">Y10-2</strain>
    </source>
</reference>
<keyword evidence="1" id="KW-0732">Signal</keyword>
<comment type="caution">
    <text evidence="2">The sequence shown here is derived from an EMBL/GenBank/DDBJ whole genome shotgun (WGS) entry which is preliminary data.</text>
</comment>
<dbReference type="EMBL" id="VORU01000026">
    <property type="protein sequence ID" value="TXD67800.1"/>
    <property type="molecule type" value="Genomic_DNA"/>
</dbReference>
<keyword evidence="3" id="KW-1185">Reference proteome</keyword>
<proteinExistence type="predicted"/>
<feature type="signal peptide" evidence="1">
    <location>
        <begin position="1"/>
        <end position="20"/>
    </location>
</feature>
<protein>
    <submittedName>
        <fullName evidence="2">Uncharacterized protein</fullName>
    </submittedName>
</protein>
<dbReference type="AlphaFoldDB" id="A0A5C6YLF0"/>
<sequence length="276" mass="31704">MNKILLIIVSLIILSSCASSDLDCNSDMVKKTVKDLLLESELQNGGDFSSMYSISKNDVEILFEEVIKISSVRTVAKNDELKSCDCKATLVFDINQEMKNDIKKINDNGFARMLMNGLVDEKGIEIIYNIQETADGEIYVETQEIENLDVNVTIYGLAYKEYMEKDQNEIEVNENKKEGFVENNQQTKENKSYTKGDVLKFQSKVNNGENKYKLTFLSDNKIDIEYTYFDFKDNVIAQFKNGIVNVDGDEETYILDNKTFKVFNPESQEYDIHYAQ</sequence>
<evidence type="ECO:0000256" key="1">
    <source>
        <dbReference type="SAM" id="SignalP"/>
    </source>
</evidence>
<organism evidence="2 3">
    <name type="scientific">Aequorivita lipolytica</name>
    <dbReference type="NCBI Taxonomy" id="153267"/>
    <lineage>
        <taxon>Bacteria</taxon>
        <taxon>Pseudomonadati</taxon>
        <taxon>Bacteroidota</taxon>
        <taxon>Flavobacteriia</taxon>
        <taxon>Flavobacteriales</taxon>
        <taxon>Flavobacteriaceae</taxon>
        <taxon>Aequorivita</taxon>
    </lineage>
</organism>
<accession>A0A5C6YLF0</accession>
<dbReference type="OrthoDB" id="10019751at2"/>
<name>A0A5C6YLF0_9FLAO</name>
<feature type="chain" id="PRO_5023073582" evidence="1">
    <location>
        <begin position="21"/>
        <end position="276"/>
    </location>
</feature>
<dbReference type="Proteomes" id="UP000321945">
    <property type="component" value="Unassembled WGS sequence"/>
</dbReference>
<gene>
    <name evidence="2" type="ORF">ESV24_15020</name>
</gene>
<dbReference type="RefSeq" id="WP_146743196.1">
    <property type="nucleotide sequence ID" value="NZ_CBCRZQ010000024.1"/>
</dbReference>
<evidence type="ECO:0000313" key="3">
    <source>
        <dbReference type="Proteomes" id="UP000321945"/>
    </source>
</evidence>
<dbReference type="PROSITE" id="PS51257">
    <property type="entry name" value="PROKAR_LIPOPROTEIN"/>
    <property type="match status" value="1"/>
</dbReference>